<dbReference type="STRING" id="41431.PCC8801_1035"/>
<proteinExistence type="predicted"/>
<dbReference type="AlphaFoldDB" id="B7K0W9"/>
<feature type="domain" description="Putative restriction endonuclease" evidence="1">
    <location>
        <begin position="11"/>
        <end position="170"/>
    </location>
</feature>
<sequence>MAIAKPKFLTLEEFLLLPETKPPHEYIDGEIIQKPMPKTRHSRLQSKLINAINSVTESKAIAYGFPELRCTFRGRSIIPDIAVFHWEYIEVDDTGEPLDDVCIPSNWTIEILSPEQSSNRVMGNILHCLNHGCQLGWLIDPEDRSIMIFQPKQQPELYYREDKLVVLENIDLELTVKQVFDWLKNRKNKFNYECIN</sequence>
<dbReference type="HOGENOM" id="CLU_107036_0_0_3"/>
<dbReference type="Proteomes" id="UP000008204">
    <property type="component" value="Chromosome"/>
</dbReference>
<name>B7K0W9_RIPO1</name>
<dbReference type="eggNOG" id="COG4636">
    <property type="taxonomic scope" value="Bacteria"/>
</dbReference>
<gene>
    <name evidence="2" type="ordered locus">PCC8801_1035</name>
</gene>
<dbReference type="InterPro" id="IPR011335">
    <property type="entry name" value="Restrct_endonuc-II-like"/>
</dbReference>
<dbReference type="OrthoDB" id="517930at2"/>
<dbReference type="InterPro" id="IPR012296">
    <property type="entry name" value="Nuclease_put_TT1808"/>
</dbReference>
<dbReference type="PANTHER" id="PTHR34107:SF5">
    <property type="entry name" value="SLL1355 PROTEIN"/>
    <property type="match status" value="1"/>
</dbReference>
<dbReference type="RefSeq" id="WP_012594385.1">
    <property type="nucleotide sequence ID" value="NC_011726.1"/>
</dbReference>
<dbReference type="Gene3D" id="3.90.1570.10">
    <property type="entry name" value="tt1808, chain A"/>
    <property type="match status" value="1"/>
</dbReference>
<dbReference type="EMBL" id="CP001287">
    <property type="protein sequence ID" value="ACK65110.1"/>
    <property type="molecule type" value="Genomic_DNA"/>
</dbReference>
<dbReference type="PANTHER" id="PTHR34107">
    <property type="entry name" value="SLL0198 PROTEIN-RELATED"/>
    <property type="match status" value="1"/>
</dbReference>
<evidence type="ECO:0000259" key="1">
    <source>
        <dbReference type="Pfam" id="PF05685"/>
    </source>
</evidence>
<dbReference type="CDD" id="cd06260">
    <property type="entry name" value="DUF820-like"/>
    <property type="match status" value="1"/>
</dbReference>
<dbReference type="Pfam" id="PF05685">
    <property type="entry name" value="Uma2"/>
    <property type="match status" value="1"/>
</dbReference>
<evidence type="ECO:0000313" key="3">
    <source>
        <dbReference type="Proteomes" id="UP000008204"/>
    </source>
</evidence>
<protein>
    <recommendedName>
        <fullName evidence="1">Putative restriction endonuclease domain-containing protein</fullName>
    </recommendedName>
</protein>
<accession>B7K0W9</accession>
<keyword evidence="3" id="KW-1185">Reference proteome</keyword>
<dbReference type="InterPro" id="IPR008538">
    <property type="entry name" value="Uma2"/>
</dbReference>
<evidence type="ECO:0000313" key="2">
    <source>
        <dbReference type="EMBL" id="ACK65110.1"/>
    </source>
</evidence>
<organism evidence="2 3">
    <name type="scientific">Rippkaea orientalis (strain PCC 8801 / RF-1)</name>
    <name type="common">Cyanothece sp. (strain PCC 8801)</name>
    <dbReference type="NCBI Taxonomy" id="41431"/>
    <lineage>
        <taxon>Bacteria</taxon>
        <taxon>Bacillati</taxon>
        <taxon>Cyanobacteriota</taxon>
        <taxon>Cyanophyceae</taxon>
        <taxon>Oscillatoriophycideae</taxon>
        <taxon>Chroococcales</taxon>
        <taxon>Aphanothecaceae</taxon>
        <taxon>Rippkaea</taxon>
        <taxon>Rippkaea orientalis</taxon>
    </lineage>
</organism>
<reference evidence="3" key="1">
    <citation type="journal article" date="2011" name="MBio">
        <title>Novel metabolic attributes of the genus Cyanothece, comprising a group of unicellular nitrogen-fixing Cyanobacteria.</title>
        <authorList>
            <person name="Bandyopadhyay A."/>
            <person name="Elvitigala T."/>
            <person name="Welsh E."/>
            <person name="Stockel J."/>
            <person name="Liberton M."/>
            <person name="Min H."/>
            <person name="Sherman L.A."/>
            <person name="Pakrasi H.B."/>
        </authorList>
    </citation>
    <scope>NUCLEOTIDE SEQUENCE [LARGE SCALE GENOMIC DNA]</scope>
    <source>
        <strain evidence="3">PCC 8801</strain>
    </source>
</reference>
<dbReference type="KEGG" id="cyp:PCC8801_1035"/>
<dbReference type="SUPFAM" id="SSF52980">
    <property type="entry name" value="Restriction endonuclease-like"/>
    <property type="match status" value="1"/>
</dbReference>